<comment type="subcellular location">
    <subcellularLocation>
        <location evidence="1 2">Nucleus</location>
    </subcellularLocation>
</comment>
<name>A0A8H6HB41_9AGAR</name>
<evidence type="ECO:0000313" key="6">
    <source>
        <dbReference type="Proteomes" id="UP000521943"/>
    </source>
</evidence>
<evidence type="ECO:0000256" key="3">
    <source>
        <dbReference type="SAM" id="MobiDB-lite"/>
    </source>
</evidence>
<reference evidence="5 6" key="1">
    <citation type="submission" date="2020-07" db="EMBL/GenBank/DDBJ databases">
        <title>Comparative genomics of pyrophilous fungi reveals a link between fire events and developmental genes.</title>
        <authorList>
            <consortium name="DOE Joint Genome Institute"/>
            <person name="Steindorff A.S."/>
            <person name="Carver A."/>
            <person name="Calhoun S."/>
            <person name="Stillman K."/>
            <person name="Liu H."/>
            <person name="Lipzen A."/>
            <person name="Pangilinan J."/>
            <person name="Labutti K."/>
            <person name="Bruns T.D."/>
            <person name="Grigoriev I.V."/>
        </authorList>
    </citation>
    <scope>NUCLEOTIDE SEQUENCE [LARGE SCALE GENOMIC DNA]</scope>
    <source>
        <strain evidence="5 6">CBS 144469</strain>
    </source>
</reference>
<evidence type="ECO:0000256" key="1">
    <source>
        <dbReference type="PROSITE-ProRule" id="PRU00108"/>
    </source>
</evidence>
<dbReference type="EMBL" id="JACGCI010000138">
    <property type="protein sequence ID" value="KAF6743699.1"/>
    <property type="molecule type" value="Genomic_DNA"/>
</dbReference>
<dbReference type="SMART" id="SM00389">
    <property type="entry name" value="HOX"/>
    <property type="match status" value="1"/>
</dbReference>
<comment type="caution">
    <text evidence="5">The sequence shown here is derived from an EMBL/GenBank/DDBJ whole genome shotgun (WGS) entry which is preliminary data.</text>
</comment>
<gene>
    <name evidence="5" type="ORF">DFP72DRAFT_1177712</name>
</gene>
<feature type="compositionally biased region" description="Pro residues" evidence="3">
    <location>
        <begin position="310"/>
        <end position="328"/>
    </location>
</feature>
<feature type="compositionally biased region" description="Basic and acidic residues" evidence="3">
    <location>
        <begin position="42"/>
        <end position="53"/>
    </location>
</feature>
<keyword evidence="1 2" id="KW-0371">Homeobox</keyword>
<evidence type="ECO:0000259" key="4">
    <source>
        <dbReference type="PROSITE" id="PS50071"/>
    </source>
</evidence>
<dbReference type="GO" id="GO:0003677">
    <property type="term" value="F:DNA binding"/>
    <property type="evidence" value="ECO:0007669"/>
    <property type="project" value="UniProtKB-UniRule"/>
</dbReference>
<feature type="DNA-binding region" description="Homeobox" evidence="1">
    <location>
        <begin position="71"/>
        <end position="130"/>
    </location>
</feature>
<feature type="region of interest" description="Disordered" evidence="3">
    <location>
        <begin position="299"/>
        <end position="328"/>
    </location>
</feature>
<organism evidence="5 6">
    <name type="scientific">Ephemerocybe angulata</name>
    <dbReference type="NCBI Taxonomy" id="980116"/>
    <lineage>
        <taxon>Eukaryota</taxon>
        <taxon>Fungi</taxon>
        <taxon>Dikarya</taxon>
        <taxon>Basidiomycota</taxon>
        <taxon>Agaricomycotina</taxon>
        <taxon>Agaricomycetes</taxon>
        <taxon>Agaricomycetidae</taxon>
        <taxon>Agaricales</taxon>
        <taxon>Agaricineae</taxon>
        <taxon>Psathyrellaceae</taxon>
        <taxon>Ephemerocybe</taxon>
    </lineage>
</organism>
<accession>A0A8H6HB41</accession>
<dbReference type="InterPro" id="IPR009057">
    <property type="entry name" value="Homeodomain-like_sf"/>
</dbReference>
<keyword evidence="1 2" id="KW-0238">DNA-binding</keyword>
<feature type="compositionally biased region" description="Basic and acidic residues" evidence="3">
    <location>
        <begin position="7"/>
        <end position="21"/>
    </location>
</feature>
<protein>
    <recommendedName>
        <fullName evidence="4">Homeobox domain-containing protein</fullName>
    </recommendedName>
</protein>
<feature type="compositionally biased region" description="Polar residues" evidence="3">
    <location>
        <begin position="24"/>
        <end position="41"/>
    </location>
</feature>
<dbReference type="OrthoDB" id="6159439at2759"/>
<keyword evidence="6" id="KW-1185">Reference proteome</keyword>
<dbReference type="AlphaFoldDB" id="A0A8H6HB41"/>
<dbReference type="GO" id="GO:0005634">
    <property type="term" value="C:nucleus"/>
    <property type="evidence" value="ECO:0007669"/>
    <property type="project" value="UniProtKB-SubCell"/>
</dbReference>
<proteinExistence type="predicted"/>
<dbReference type="Proteomes" id="UP000521943">
    <property type="component" value="Unassembled WGS sequence"/>
</dbReference>
<feature type="domain" description="Homeobox" evidence="4">
    <location>
        <begin position="69"/>
        <end position="129"/>
    </location>
</feature>
<keyword evidence="1 2" id="KW-0539">Nucleus</keyword>
<dbReference type="Gene3D" id="1.10.10.60">
    <property type="entry name" value="Homeodomain-like"/>
    <property type="match status" value="1"/>
</dbReference>
<dbReference type="InterPro" id="IPR001356">
    <property type="entry name" value="HD"/>
</dbReference>
<dbReference type="Pfam" id="PF00046">
    <property type="entry name" value="Homeodomain"/>
    <property type="match status" value="1"/>
</dbReference>
<dbReference type="SUPFAM" id="SSF46689">
    <property type="entry name" value="Homeodomain-like"/>
    <property type="match status" value="1"/>
</dbReference>
<evidence type="ECO:0000256" key="2">
    <source>
        <dbReference type="RuleBase" id="RU000682"/>
    </source>
</evidence>
<sequence>MQFYRSKIHDLLNSEDEHPDSMEVDSTSSKQGSEASPTNLKDNVDDNDVHMEGSHSPPSSPEKSCSSSAKAKRRRHRTTDKQLKALQLYFDHTPRPTVQQRRDLAVTLGIKYETITRWFSRERLNAPQRLLPDGTKLEPRKNLTPEQKSRLEHDELSIIHNVAAGYIYQLEYSEGIGNLGSKGSRSDMKIGLDQIKKLVLSSRIAGAKTTLATYIQPNHTREVGRPVLHSELRPSIILGELDVDVPRPRKGVDESEGEFRIPLQSVLESRQRDRHPRVLLRKRNEAQQRRLLQLHTLRPRQQHHQHPHDPPPPPLALPAPPPPPNPLPLPAMGLVALAPGREAEGDMGEAIFSLPRLLDLAACAARRSEGGRSEESVTRRCAERVAWAMSWTIGVAAVREEGEEDVEDLDLGFLGVAVSERDEGGIDGWETYGPRAPSISIRMRPVVLGRRPSSLGRRSQRRLLR</sequence>
<feature type="region of interest" description="Disordered" evidence="3">
    <location>
        <begin position="1"/>
        <end position="81"/>
    </location>
</feature>
<evidence type="ECO:0000313" key="5">
    <source>
        <dbReference type="EMBL" id="KAF6743699.1"/>
    </source>
</evidence>
<feature type="compositionally biased region" description="Low complexity" evidence="3">
    <location>
        <begin position="54"/>
        <end position="69"/>
    </location>
</feature>
<dbReference type="PROSITE" id="PS50071">
    <property type="entry name" value="HOMEOBOX_2"/>
    <property type="match status" value="1"/>
</dbReference>